<proteinExistence type="predicted"/>
<dbReference type="Pfam" id="PF26049">
    <property type="entry name" value="RLMG_N"/>
    <property type="match status" value="1"/>
</dbReference>
<evidence type="ECO:0000256" key="4">
    <source>
        <dbReference type="ARBA" id="ARBA00022679"/>
    </source>
</evidence>
<feature type="domain" description="RlmG N-terminal" evidence="7">
    <location>
        <begin position="29"/>
        <end position="178"/>
    </location>
</feature>
<keyword evidence="4" id="KW-0808">Transferase</keyword>
<evidence type="ECO:0000259" key="6">
    <source>
        <dbReference type="Pfam" id="PF05175"/>
    </source>
</evidence>
<dbReference type="Proteomes" id="UP000770785">
    <property type="component" value="Unassembled WGS sequence"/>
</dbReference>
<dbReference type="RefSeq" id="WP_168037148.1">
    <property type="nucleotide sequence ID" value="NZ_JAATJH010000002.1"/>
</dbReference>
<organism evidence="8 9">
    <name type="scientific">Neolewinella antarctica</name>
    <dbReference type="NCBI Taxonomy" id="442734"/>
    <lineage>
        <taxon>Bacteria</taxon>
        <taxon>Pseudomonadati</taxon>
        <taxon>Bacteroidota</taxon>
        <taxon>Saprospiria</taxon>
        <taxon>Saprospirales</taxon>
        <taxon>Lewinellaceae</taxon>
        <taxon>Neolewinella</taxon>
    </lineage>
</organism>
<keyword evidence="9" id="KW-1185">Reference proteome</keyword>
<dbReference type="PANTHER" id="PTHR47816">
    <property type="entry name" value="RIBOSOMAL RNA SMALL SUBUNIT METHYLTRANSFERASE C"/>
    <property type="match status" value="1"/>
</dbReference>
<protein>
    <submittedName>
        <fullName evidence="8">16S rRNA G1207 methylase RsmC</fullName>
    </submittedName>
</protein>
<keyword evidence="3 8" id="KW-0489">Methyltransferase</keyword>
<keyword evidence="2" id="KW-0698">rRNA processing</keyword>
<dbReference type="Pfam" id="PF05175">
    <property type="entry name" value="MTS"/>
    <property type="match status" value="1"/>
</dbReference>
<evidence type="ECO:0000313" key="9">
    <source>
        <dbReference type="Proteomes" id="UP000770785"/>
    </source>
</evidence>
<dbReference type="GO" id="GO:0008168">
    <property type="term" value="F:methyltransferase activity"/>
    <property type="evidence" value="ECO:0007669"/>
    <property type="project" value="UniProtKB-KW"/>
</dbReference>
<keyword evidence="5" id="KW-0949">S-adenosyl-L-methionine</keyword>
<feature type="domain" description="Methyltransferase small" evidence="6">
    <location>
        <begin position="206"/>
        <end position="372"/>
    </location>
</feature>
<dbReference type="CDD" id="cd02440">
    <property type="entry name" value="AdoMet_MTases"/>
    <property type="match status" value="1"/>
</dbReference>
<evidence type="ECO:0000313" key="8">
    <source>
        <dbReference type="EMBL" id="NJC26403.1"/>
    </source>
</evidence>
<accession>A0ABX0XC39</accession>
<dbReference type="SUPFAM" id="SSF53335">
    <property type="entry name" value="S-adenosyl-L-methionine-dependent methyltransferases"/>
    <property type="match status" value="1"/>
</dbReference>
<evidence type="ECO:0000256" key="2">
    <source>
        <dbReference type="ARBA" id="ARBA00022552"/>
    </source>
</evidence>
<dbReference type="InterPro" id="IPR002052">
    <property type="entry name" value="DNA_methylase_N6_adenine_CS"/>
</dbReference>
<dbReference type="Gene3D" id="3.40.50.150">
    <property type="entry name" value="Vaccinia Virus protein VP39"/>
    <property type="match status" value="2"/>
</dbReference>
<evidence type="ECO:0000259" key="7">
    <source>
        <dbReference type="Pfam" id="PF26049"/>
    </source>
</evidence>
<dbReference type="PROSITE" id="PS00092">
    <property type="entry name" value="N6_MTASE"/>
    <property type="match status" value="1"/>
</dbReference>
<evidence type="ECO:0000256" key="1">
    <source>
        <dbReference type="ARBA" id="ARBA00022490"/>
    </source>
</evidence>
<dbReference type="PANTHER" id="PTHR47816:SF5">
    <property type="entry name" value="RIBOSOMAL RNA LARGE SUBUNIT METHYLTRANSFERASE G"/>
    <property type="match status" value="1"/>
</dbReference>
<dbReference type="EMBL" id="JAATJH010000002">
    <property type="protein sequence ID" value="NJC26403.1"/>
    <property type="molecule type" value="Genomic_DNA"/>
</dbReference>
<comment type="caution">
    <text evidence="8">The sequence shown here is derived from an EMBL/GenBank/DDBJ whole genome shotgun (WGS) entry which is preliminary data.</text>
</comment>
<name>A0ABX0XC39_9BACT</name>
<dbReference type="GO" id="GO:0032259">
    <property type="term" value="P:methylation"/>
    <property type="evidence" value="ECO:0007669"/>
    <property type="project" value="UniProtKB-KW"/>
</dbReference>
<dbReference type="InterPro" id="IPR029063">
    <property type="entry name" value="SAM-dependent_MTases_sf"/>
</dbReference>
<gene>
    <name evidence="8" type="ORF">GGR27_001902</name>
</gene>
<sequence>MRVSFEGTQFDFPAEALGGTNLASLLKPADELLLNWLQEKDTTRELVIYHDHYGVLGTVLAGRPGVTFVSDNIVHHDRLRTNYLKNGLSEAELPAPSATLAPVPHLVGTPRLAIMHLPKYLNLFEWYLSDLARHQHPDLELAVAFQTRHFTPKILEIAGRYANNLQQSRAYKKARTLVLSDWKKQGDVAPLLHEMTYREQNYRQFYGVFSANHIDYGTQFLLESWASSDQLRGLPEPAKILDIGVGNGVILSELRRDFYPDAQLIGTDASHVAIQSARMNAPADADLRWQSDFAGIPAGSVDLVVTNPPFHEGHRNAIAPTLALFKEAAKVLKFGGHFVVVANGHLNYATHLERIFGDVREVANNEKFVVYRSRSVL</sequence>
<keyword evidence="1" id="KW-0963">Cytoplasm</keyword>
<evidence type="ECO:0000256" key="3">
    <source>
        <dbReference type="ARBA" id="ARBA00022603"/>
    </source>
</evidence>
<reference evidence="8 9" key="1">
    <citation type="submission" date="2020-03" db="EMBL/GenBank/DDBJ databases">
        <title>Genomic Encyclopedia of Type Strains, Phase IV (KMG-IV): sequencing the most valuable type-strain genomes for metagenomic binning, comparative biology and taxonomic classification.</title>
        <authorList>
            <person name="Goeker M."/>
        </authorList>
    </citation>
    <scope>NUCLEOTIDE SEQUENCE [LARGE SCALE GENOMIC DNA]</scope>
    <source>
        <strain evidence="8 9">DSM 105096</strain>
    </source>
</reference>
<dbReference type="InterPro" id="IPR046977">
    <property type="entry name" value="RsmC/RlmG"/>
</dbReference>
<dbReference type="InterPro" id="IPR007848">
    <property type="entry name" value="Small_mtfrase_dom"/>
</dbReference>
<dbReference type="InterPro" id="IPR058679">
    <property type="entry name" value="RlmG_N"/>
</dbReference>
<evidence type="ECO:0000256" key="5">
    <source>
        <dbReference type="ARBA" id="ARBA00022691"/>
    </source>
</evidence>